<dbReference type="PRINTS" id="PR00080">
    <property type="entry name" value="SDRFAMILY"/>
</dbReference>
<dbReference type="NCBIfam" id="NF004196">
    <property type="entry name" value="PRK05650.1"/>
    <property type="match status" value="1"/>
</dbReference>
<dbReference type="InterPro" id="IPR036291">
    <property type="entry name" value="NAD(P)-bd_dom_sf"/>
</dbReference>
<evidence type="ECO:0000256" key="1">
    <source>
        <dbReference type="ARBA" id="ARBA00006484"/>
    </source>
</evidence>
<dbReference type="RefSeq" id="WP_378248889.1">
    <property type="nucleotide sequence ID" value="NZ_JBHSKF010000009.1"/>
</dbReference>
<dbReference type="Proteomes" id="UP001596157">
    <property type="component" value="Unassembled WGS sequence"/>
</dbReference>
<dbReference type="SUPFAM" id="SSF51735">
    <property type="entry name" value="NAD(P)-binding Rossmann-fold domains"/>
    <property type="match status" value="1"/>
</dbReference>
<name>A0ABW0ENY8_9PSEU</name>
<dbReference type="PANTHER" id="PTHR44196">
    <property type="entry name" value="DEHYDROGENASE/REDUCTASE SDR FAMILY MEMBER 7B"/>
    <property type="match status" value="1"/>
</dbReference>
<reference evidence="5" key="1">
    <citation type="journal article" date="2019" name="Int. J. Syst. Evol. Microbiol.">
        <title>The Global Catalogue of Microorganisms (GCM) 10K type strain sequencing project: providing services to taxonomists for standard genome sequencing and annotation.</title>
        <authorList>
            <consortium name="The Broad Institute Genomics Platform"/>
            <consortium name="The Broad Institute Genome Sequencing Center for Infectious Disease"/>
            <person name="Wu L."/>
            <person name="Ma J."/>
        </authorList>
    </citation>
    <scope>NUCLEOTIDE SEQUENCE [LARGE SCALE GENOMIC DNA]</scope>
    <source>
        <strain evidence="5">CCUG 59778</strain>
    </source>
</reference>
<dbReference type="CDD" id="cd05233">
    <property type="entry name" value="SDR_c"/>
    <property type="match status" value="1"/>
</dbReference>
<proteinExistence type="inferred from homology"/>
<comment type="similarity">
    <text evidence="1 3">Belongs to the short-chain dehydrogenases/reductases (SDR) family.</text>
</comment>
<dbReference type="Gene3D" id="3.40.50.720">
    <property type="entry name" value="NAD(P)-binding Rossmann-like Domain"/>
    <property type="match status" value="1"/>
</dbReference>
<evidence type="ECO:0000256" key="3">
    <source>
        <dbReference type="RuleBase" id="RU000363"/>
    </source>
</evidence>
<gene>
    <name evidence="4" type="ORF">ACFPM7_18500</name>
</gene>
<dbReference type="PRINTS" id="PR00081">
    <property type="entry name" value="GDHRDH"/>
</dbReference>
<dbReference type="Pfam" id="PF00106">
    <property type="entry name" value="adh_short"/>
    <property type="match status" value="1"/>
</dbReference>
<protein>
    <submittedName>
        <fullName evidence="4">SDR family oxidoreductase</fullName>
    </submittedName>
</protein>
<sequence>MSRVLVTGAGSGLGAALARAFARRGDRVLVTDVDGDAAEAVAADIGAEHRALDVTAAGDWTAARAWCEEYWAGLDVLVNNAGVGSGGRFERVPAEDWDWIWEINVRGVVRGCAEFVPLFKAAGSGHLVNIASLAAIMNLPGMASYNVTKAGVLALSETLKHELAPYGISTSVVCPGFFQTNLNDRLRTPDPAALKLSRKLMASSPVTADDVAARVVAAVAERRFLVHTHAVGRRSHLLKRLLPRLSDRQVAKYWAKIRPAMEKESP</sequence>
<dbReference type="PANTHER" id="PTHR44196:SF1">
    <property type="entry name" value="DEHYDROGENASE_REDUCTASE SDR FAMILY MEMBER 7B"/>
    <property type="match status" value="1"/>
</dbReference>
<dbReference type="InterPro" id="IPR002347">
    <property type="entry name" value="SDR_fam"/>
</dbReference>
<keyword evidence="2" id="KW-0560">Oxidoreductase</keyword>
<evidence type="ECO:0000313" key="5">
    <source>
        <dbReference type="Proteomes" id="UP001596157"/>
    </source>
</evidence>
<evidence type="ECO:0000313" key="4">
    <source>
        <dbReference type="EMBL" id="MFC5289044.1"/>
    </source>
</evidence>
<comment type="caution">
    <text evidence="4">The sequence shown here is derived from an EMBL/GenBank/DDBJ whole genome shotgun (WGS) entry which is preliminary data.</text>
</comment>
<evidence type="ECO:0000256" key="2">
    <source>
        <dbReference type="ARBA" id="ARBA00023002"/>
    </source>
</evidence>
<dbReference type="EMBL" id="JBHSKF010000009">
    <property type="protein sequence ID" value="MFC5289044.1"/>
    <property type="molecule type" value="Genomic_DNA"/>
</dbReference>
<accession>A0ABW0ENY8</accession>
<keyword evidence="5" id="KW-1185">Reference proteome</keyword>
<organism evidence="4 5">
    <name type="scientific">Actinokineospora guangxiensis</name>
    <dbReference type="NCBI Taxonomy" id="1490288"/>
    <lineage>
        <taxon>Bacteria</taxon>
        <taxon>Bacillati</taxon>
        <taxon>Actinomycetota</taxon>
        <taxon>Actinomycetes</taxon>
        <taxon>Pseudonocardiales</taxon>
        <taxon>Pseudonocardiaceae</taxon>
        <taxon>Actinokineospora</taxon>
    </lineage>
</organism>